<protein>
    <submittedName>
        <fullName evidence="3">Phage replication initiation protein</fullName>
    </submittedName>
</protein>
<keyword evidence="2" id="KW-0812">Transmembrane</keyword>
<evidence type="ECO:0000256" key="2">
    <source>
        <dbReference type="SAM" id="Phobius"/>
    </source>
</evidence>
<reference evidence="3" key="1">
    <citation type="submission" date="2016-05" db="EMBL/GenBank/DDBJ databases">
        <authorList>
            <consortium name="Pathogen Informatics"/>
        </authorList>
    </citation>
    <scope>NUCLEOTIDE SEQUENCE</scope>
    <source>
        <strain evidence="3">WHO F</strain>
    </source>
</reference>
<dbReference type="EMBL" id="FLKW01000008">
    <property type="protein sequence ID" value="SBN03102.1"/>
    <property type="molecule type" value="Genomic_DNA"/>
</dbReference>
<organism evidence="3">
    <name type="scientific">Neisseria gonorrhoeae</name>
    <dbReference type="NCBI Taxonomy" id="485"/>
    <lineage>
        <taxon>Bacteria</taxon>
        <taxon>Pseudomonadati</taxon>
        <taxon>Pseudomonadota</taxon>
        <taxon>Betaproteobacteria</taxon>
        <taxon>Neisseriales</taxon>
        <taxon>Neisseriaceae</taxon>
        <taxon>Neisseria</taxon>
    </lineage>
</organism>
<gene>
    <name evidence="4" type="ORF">WHOF_00750</name>
    <name evidence="3" type="ORF">WHOF_00911</name>
</gene>
<evidence type="ECO:0000313" key="4">
    <source>
        <dbReference type="EMBL" id="SBQ19839.1"/>
    </source>
</evidence>
<accession>A0AB74EEK9</accession>
<evidence type="ECO:0000313" key="3">
    <source>
        <dbReference type="EMBL" id="SBN03102.1"/>
    </source>
</evidence>
<keyword evidence="2" id="KW-0472">Membrane</keyword>
<proteinExistence type="predicted"/>
<dbReference type="EMBL" id="LT591897">
    <property type="protein sequence ID" value="SBQ19839.1"/>
    <property type="molecule type" value="Genomic_DNA"/>
</dbReference>
<name>A0AB74EEK9_NEIGO</name>
<feature type="region of interest" description="Disordered" evidence="1">
    <location>
        <begin position="1"/>
        <end position="44"/>
    </location>
</feature>
<evidence type="ECO:0000256" key="1">
    <source>
        <dbReference type="SAM" id="MobiDB-lite"/>
    </source>
</evidence>
<keyword evidence="2" id="KW-1133">Transmembrane helix</keyword>
<feature type="transmembrane region" description="Helical" evidence="2">
    <location>
        <begin position="84"/>
        <end position="104"/>
    </location>
</feature>
<sequence length="107" mass="11579">MEDKQGMTKAVAGVMTDAPADGRKPATASNLPPPLSNRGGTETETAGRVQEVFECYETYITDGKGNLAISFEKPEYCDFSGSTATAFTFALSAKITFICFYFAIKHF</sequence>
<dbReference type="Proteomes" id="UP000239837">
    <property type="component" value="Chromosome"/>
</dbReference>
<dbReference type="AlphaFoldDB" id="A0AB74EEK9"/>